<gene>
    <name evidence="1" type="ORF">UFOVP1057_17</name>
    <name evidence="2" type="ORF">UFOVP1273_17</name>
    <name evidence="3" type="ORF">UFOVP1398_2</name>
    <name evidence="4" type="ORF">UFOVP1508_17</name>
</gene>
<name>A0A6J7X4H1_9CAUD</name>
<dbReference type="EMBL" id="LR798357">
    <property type="protein sequence ID" value="CAB5225884.1"/>
    <property type="molecule type" value="Genomic_DNA"/>
</dbReference>
<protein>
    <submittedName>
        <fullName evidence="4">VRR-NUC domain containing protein</fullName>
    </submittedName>
</protein>
<evidence type="ECO:0000313" key="3">
    <source>
        <dbReference type="EMBL" id="CAB4204567.1"/>
    </source>
</evidence>
<accession>A0A6J7X4H1</accession>
<proteinExistence type="predicted"/>
<dbReference type="EMBL" id="LR797020">
    <property type="protein sequence ID" value="CAB4181000.1"/>
    <property type="molecule type" value="Genomic_DNA"/>
</dbReference>
<dbReference type="EMBL" id="LR797229">
    <property type="protein sequence ID" value="CAB4194904.1"/>
    <property type="molecule type" value="Genomic_DNA"/>
</dbReference>
<organism evidence="4">
    <name type="scientific">uncultured Caudovirales phage</name>
    <dbReference type="NCBI Taxonomy" id="2100421"/>
    <lineage>
        <taxon>Viruses</taxon>
        <taxon>Duplodnaviria</taxon>
        <taxon>Heunggongvirae</taxon>
        <taxon>Uroviricota</taxon>
        <taxon>Caudoviricetes</taxon>
        <taxon>Peduoviridae</taxon>
        <taxon>Maltschvirus</taxon>
        <taxon>Maltschvirus maltsch</taxon>
    </lineage>
</organism>
<evidence type="ECO:0000313" key="1">
    <source>
        <dbReference type="EMBL" id="CAB4181000.1"/>
    </source>
</evidence>
<dbReference type="InterPro" id="IPR011856">
    <property type="entry name" value="tRNA_endonuc-like_dom_sf"/>
</dbReference>
<reference evidence="4" key="1">
    <citation type="submission" date="2020-05" db="EMBL/GenBank/DDBJ databases">
        <authorList>
            <person name="Chiriac C."/>
            <person name="Salcher M."/>
            <person name="Ghai R."/>
            <person name="Kavagutti S V."/>
        </authorList>
    </citation>
    <scope>NUCLEOTIDE SEQUENCE</scope>
</reference>
<sequence length="123" mass="14233">MRKRRPMTPRLYKPLPPMSEKDWQAQVVQLAGTFGWMVQHSRPAQVGDRWMTAITGNVGFPDLVLAHRTRGVIFAELKTETGRMATAQTEWRDTLADHVEWYLWRPSDLPKVGQRLRSCGRIC</sequence>
<evidence type="ECO:0000313" key="4">
    <source>
        <dbReference type="EMBL" id="CAB5225884.1"/>
    </source>
</evidence>
<evidence type="ECO:0000313" key="2">
    <source>
        <dbReference type="EMBL" id="CAB4194904.1"/>
    </source>
</evidence>
<dbReference type="EMBL" id="LR797348">
    <property type="protein sequence ID" value="CAB4204567.1"/>
    <property type="molecule type" value="Genomic_DNA"/>
</dbReference>
<dbReference type="GO" id="GO:0003676">
    <property type="term" value="F:nucleic acid binding"/>
    <property type="evidence" value="ECO:0007669"/>
    <property type="project" value="InterPro"/>
</dbReference>
<dbReference type="Gene3D" id="3.40.1350.10">
    <property type="match status" value="1"/>
</dbReference>